<dbReference type="OrthoDB" id="514446at2"/>
<dbReference type="AlphaFoldDB" id="B8HSP9"/>
<dbReference type="EMBL" id="CP001344">
    <property type="protein sequence ID" value="ACL46032.1"/>
    <property type="molecule type" value="Genomic_DNA"/>
</dbReference>
<dbReference type="HOGENOM" id="CLU_122331_0_0_3"/>
<evidence type="ECO:0000313" key="1">
    <source>
        <dbReference type="EMBL" id="ACL46032.1"/>
    </source>
</evidence>
<dbReference type="eggNOG" id="ENOG5032R9K">
    <property type="taxonomic scope" value="Bacteria"/>
</dbReference>
<name>B8HSP9_CYAP4</name>
<gene>
    <name evidence="1" type="ordered locus">Cyan7425_3713</name>
</gene>
<protein>
    <submittedName>
        <fullName evidence="1">Uncharacterized protein</fullName>
    </submittedName>
</protein>
<dbReference type="KEGG" id="cyn:Cyan7425_3713"/>
<reference evidence="1" key="1">
    <citation type="submission" date="2009-01" db="EMBL/GenBank/DDBJ databases">
        <title>Complete sequence of chromosome Cyanothece sp. PCC 7425.</title>
        <authorList>
            <consortium name="US DOE Joint Genome Institute"/>
            <person name="Lucas S."/>
            <person name="Copeland A."/>
            <person name="Lapidus A."/>
            <person name="Glavina del Rio T."/>
            <person name="Dalin E."/>
            <person name="Tice H."/>
            <person name="Bruce D."/>
            <person name="Goodwin L."/>
            <person name="Pitluck S."/>
            <person name="Sims D."/>
            <person name="Meineke L."/>
            <person name="Brettin T."/>
            <person name="Detter J.C."/>
            <person name="Han C."/>
            <person name="Larimer F."/>
            <person name="Land M."/>
            <person name="Hauser L."/>
            <person name="Kyrpides N."/>
            <person name="Ovchinnikova G."/>
            <person name="Liberton M."/>
            <person name="Stoeckel J."/>
            <person name="Banerjee A."/>
            <person name="Singh A."/>
            <person name="Page L."/>
            <person name="Sato H."/>
            <person name="Zhao L."/>
            <person name="Sherman L."/>
            <person name="Pakrasi H."/>
            <person name="Richardson P."/>
        </authorList>
    </citation>
    <scope>NUCLEOTIDE SEQUENCE</scope>
    <source>
        <strain evidence="1">PCC 7425</strain>
    </source>
</reference>
<proteinExistence type="predicted"/>
<sequence length="192" mass="21796">MSANWNHDRWMADLEAMAALIASPLVQFAAETFYQPPTQLMIREGMVASERIKETVAQIQEVLEDLAHQAEAKLAAERQLGSTVENHLIDFIQTEEPDLKTSIRQISMILNQQTKRLSYGVVDLQILMSMAMAALAVRQLIVKGIDLDEIPWYTLVWYAFDNFVKSTRGDTHDAHVLEEISQQLMELSQHGV</sequence>
<organism evidence="1">
    <name type="scientific">Cyanothece sp. (strain PCC 7425 / ATCC 29141)</name>
    <dbReference type="NCBI Taxonomy" id="395961"/>
    <lineage>
        <taxon>Bacteria</taxon>
        <taxon>Bacillati</taxon>
        <taxon>Cyanobacteriota</taxon>
        <taxon>Cyanophyceae</taxon>
        <taxon>Gomontiellales</taxon>
        <taxon>Cyanothecaceae</taxon>
        <taxon>Cyanothece</taxon>
    </lineage>
</organism>
<accession>B8HSP9</accession>